<gene>
    <name evidence="1" type="ORF">S01H1_85423</name>
</gene>
<reference evidence="1" key="1">
    <citation type="journal article" date="2014" name="Front. Microbiol.">
        <title>High frequency of phylogenetically diverse reductive dehalogenase-homologous genes in deep subseafloor sedimentary metagenomes.</title>
        <authorList>
            <person name="Kawai M."/>
            <person name="Futagami T."/>
            <person name="Toyoda A."/>
            <person name="Takaki Y."/>
            <person name="Nishi S."/>
            <person name="Hori S."/>
            <person name="Arai W."/>
            <person name="Tsubouchi T."/>
            <person name="Morono Y."/>
            <person name="Uchiyama I."/>
            <person name="Ito T."/>
            <person name="Fujiyama A."/>
            <person name="Inagaki F."/>
            <person name="Takami H."/>
        </authorList>
    </citation>
    <scope>NUCLEOTIDE SEQUENCE</scope>
    <source>
        <strain evidence="1">Expedition CK06-06</strain>
    </source>
</reference>
<organism evidence="1">
    <name type="scientific">marine sediment metagenome</name>
    <dbReference type="NCBI Taxonomy" id="412755"/>
    <lineage>
        <taxon>unclassified sequences</taxon>
        <taxon>metagenomes</taxon>
        <taxon>ecological metagenomes</taxon>
    </lineage>
</organism>
<protein>
    <submittedName>
        <fullName evidence="1">Uncharacterized protein</fullName>
    </submittedName>
</protein>
<evidence type="ECO:0000313" key="1">
    <source>
        <dbReference type="EMBL" id="GAG50181.1"/>
    </source>
</evidence>
<proteinExistence type="predicted"/>
<dbReference type="EMBL" id="BARS01058664">
    <property type="protein sequence ID" value="GAG50181.1"/>
    <property type="molecule type" value="Genomic_DNA"/>
</dbReference>
<feature type="non-terminal residue" evidence="1">
    <location>
        <position position="1"/>
    </location>
</feature>
<dbReference type="AlphaFoldDB" id="X0ZPP6"/>
<accession>X0ZPP6</accession>
<name>X0ZPP6_9ZZZZ</name>
<sequence length="89" mass="10045">ITQMIVRVLPDAKYGTLEDGTIRLKVMEDIFSVEDTLFDETPDSDWSLPYTDAIAATSFLMETPYWSLLKLFGKSFIALLDEASGYLLT</sequence>
<feature type="non-terminal residue" evidence="1">
    <location>
        <position position="89"/>
    </location>
</feature>
<comment type="caution">
    <text evidence="1">The sequence shown here is derived from an EMBL/GenBank/DDBJ whole genome shotgun (WGS) entry which is preliminary data.</text>
</comment>